<name>A0A0N4V1J3_ENTVE</name>
<feature type="region of interest" description="Disordered" evidence="1">
    <location>
        <begin position="304"/>
        <end position="333"/>
    </location>
</feature>
<sequence>MNHYQMFSMPEDLDPYAPCQKKSNLRPDGVLYGPLTKRLQLNARKSDSVQKDGENFFAEGLFTPVGNNTVVFDQKVRAFDDVDHFQSSFNQQGMLTEQCFSELIKSGFNLPPLTSIDNSSFLNDPLHALDCTNFENNNTAKFYSDSGFYGCGKDITTDNANTLATIGEEYKDSDYGISVLRGGAKSYEDFKSNDFRRKIERNFSSPVLSSQSPVTDCGRLSAGSNPTVSKTNHPILDCINCQPDAEDLEVRGDCVVLKALSLDRVTVLVIAFRVAMINESFEEQQKQSKIFENAAMKNFFSSQANKSSENSGLCGDLDSSVRSTTSEEKAPHERMPYTAAITKNKKRVAYKEDDSVIPKHCLPTMESRNGMGKKNEVVQSAALSDVSKSEISNLNSCAYNSIYHPTFLDNSDCSRRMYGGDDEQKLTDFDVEEMILNDGALFRAAQSVSSGRYNLGDSLNELPLTESRRDFVKARKERFASDAIPIDDTKQASLLCVSSFAKIVMGCKPQPLMGSTEEKLDATAAIALNVVESLFVGSNSVDHSSPLLYSTIMEEKAKGDNTSKQLNSEVSQDDESLAPAVRNVFDVYRLSIRQSETMSNQPDCISPDVDPELLKAINESAASGRTSPTKKLDDAAALPSCDSAVDSWEELDSDDSKLVDELQSAMGKVRIRKPKIDYFVPPKTLCTEWNEKKLPNVLEAFGLPPRITYGDIKHELAKFDCADVTFQSVDDSHCLIAFSSSSAALKALIAARQRSACPWLRLRSMCDASAAAQEKARSCSAALKPYKPRPQTTMVVARRLVENALGKRAKVPAEQRRAERKQLIDAKGLFL</sequence>
<gene>
    <name evidence="2" type="ORF">EVEC_LOCUS3532</name>
</gene>
<reference evidence="4" key="1">
    <citation type="submission" date="2017-02" db="UniProtKB">
        <authorList>
            <consortium name="WormBaseParasite"/>
        </authorList>
    </citation>
    <scope>IDENTIFICATION</scope>
</reference>
<evidence type="ECO:0000313" key="3">
    <source>
        <dbReference type="Proteomes" id="UP000274131"/>
    </source>
</evidence>
<dbReference type="PANTHER" id="PTHR21678:SF0">
    <property type="entry name" value="C3H1-TYPE DOMAIN-CONTAINING PROTEIN"/>
    <property type="match status" value="1"/>
</dbReference>
<keyword evidence="3" id="KW-1185">Reference proteome</keyword>
<dbReference type="InterPro" id="IPR039884">
    <property type="entry name" value="R3HC1/R3HCL"/>
</dbReference>
<evidence type="ECO:0000313" key="2">
    <source>
        <dbReference type="EMBL" id="VDD88389.1"/>
    </source>
</evidence>
<dbReference type="AlphaFoldDB" id="A0A0N4V1J3"/>
<protein>
    <submittedName>
        <fullName evidence="4">Auxilin-like protein 1</fullName>
    </submittedName>
</protein>
<dbReference type="WBParaSite" id="EVEC_0000382401-mRNA-1">
    <property type="protein sequence ID" value="EVEC_0000382401-mRNA-1"/>
    <property type="gene ID" value="EVEC_0000382401"/>
</dbReference>
<dbReference type="EMBL" id="UXUI01007617">
    <property type="protein sequence ID" value="VDD88389.1"/>
    <property type="molecule type" value="Genomic_DNA"/>
</dbReference>
<dbReference type="Proteomes" id="UP000274131">
    <property type="component" value="Unassembled WGS sequence"/>
</dbReference>
<accession>A0A0N4V1J3</accession>
<reference evidence="2 3" key="2">
    <citation type="submission" date="2018-10" db="EMBL/GenBank/DDBJ databases">
        <authorList>
            <consortium name="Pathogen Informatics"/>
        </authorList>
    </citation>
    <scope>NUCLEOTIDE SEQUENCE [LARGE SCALE GENOMIC DNA]</scope>
</reference>
<dbReference type="OrthoDB" id="5418203at2759"/>
<evidence type="ECO:0000313" key="4">
    <source>
        <dbReference type="WBParaSite" id="EVEC_0000382401-mRNA-1"/>
    </source>
</evidence>
<proteinExistence type="predicted"/>
<organism evidence="4">
    <name type="scientific">Enterobius vermicularis</name>
    <name type="common">Human pinworm</name>
    <dbReference type="NCBI Taxonomy" id="51028"/>
    <lineage>
        <taxon>Eukaryota</taxon>
        <taxon>Metazoa</taxon>
        <taxon>Ecdysozoa</taxon>
        <taxon>Nematoda</taxon>
        <taxon>Chromadorea</taxon>
        <taxon>Rhabditida</taxon>
        <taxon>Spirurina</taxon>
        <taxon>Oxyuridomorpha</taxon>
        <taxon>Oxyuroidea</taxon>
        <taxon>Oxyuridae</taxon>
        <taxon>Enterobius</taxon>
    </lineage>
</organism>
<dbReference type="PANTHER" id="PTHR21678">
    <property type="entry name" value="GROWTH INHIBITION AND DIFFERENTIATION RELATED PROTEIN 88"/>
    <property type="match status" value="1"/>
</dbReference>
<evidence type="ECO:0000256" key="1">
    <source>
        <dbReference type="SAM" id="MobiDB-lite"/>
    </source>
</evidence>